<accession>A0AC61RI48</accession>
<keyword evidence="2" id="KW-1185">Reference proteome</keyword>
<dbReference type="Proteomes" id="UP000306319">
    <property type="component" value="Unassembled WGS sequence"/>
</dbReference>
<comment type="caution">
    <text evidence="1">The sequence shown here is derived from an EMBL/GenBank/DDBJ whole genome shotgun (WGS) entry which is preliminary data.</text>
</comment>
<name>A0AC61RI48_9BACT</name>
<protein>
    <submittedName>
        <fullName evidence="1">Uncharacterized protein</fullName>
    </submittedName>
</protein>
<evidence type="ECO:0000313" key="2">
    <source>
        <dbReference type="Proteomes" id="UP000306319"/>
    </source>
</evidence>
<sequence>MKELTLIVAKGDVYDEVALTTSYTGSKMGGDPDAYERIYTTTADQAQLNRFWTESRVAVCEALRKFLDDVEEDETGLRIVLSLPSSFDDSLGEAMQEEMRSFFVMNITAKWYVFTNKGEAGQYSLDAAAHMEGLRRKACYKRRPVRPTYDRK</sequence>
<evidence type="ECO:0000313" key="1">
    <source>
        <dbReference type="EMBL" id="TGY79766.1"/>
    </source>
</evidence>
<reference evidence="1" key="1">
    <citation type="submission" date="2019-04" db="EMBL/GenBank/DDBJ databases">
        <title>Microbes associate with the intestines of laboratory mice.</title>
        <authorList>
            <person name="Navarre W."/>
            <person name="Wong E."/>
            <person name="Huang K."/>
            <person name="Tropini C."/>
            <person name="Ng K."/>
            <person name="Yu B."/>
        </authorList>
    </citation>
    <scope>NUCLEOTIDE SEQUENCE</scope>
    <source>
        <strain evidence="1">NM04_E33</strain>
    </source>
</reference>
<organism evidence="1 2">
    <name type="scientific">Lepagella muris</name>
    <dbReference type="NCBI Taxonomy" id="3032870"/>
    <lineage>
        <taxon>Bacteria</taxon>
        <taxon>Pseudomonadati</taxon>
        <taxon>Bacteroidota</taxon>
        <taxon>Bacteroidia</taxon>
        <taxon>Bacteroidales</taxon>
        <taxon>Muribaculaceae</taxon>
        <taxon>Lepagella</taxon>
    </lineage>
</organism>
<gene>
    <name evidence="1" type="ORF">E5331_05160</name>
</gene>
<proteinExistence type="predicted"/>
<dbReference type="EMBL" id="SRYB01000005">
    <property type="protein sequence ID" value="TGY79766.1"/>
    <property type="molecule type" value="Genomic_DNA"/>
</dbReference>